<reference evidence="2" key="2">
    <citation type="journal article" date="2013" name="PLoS Genet.">
        <title>Comparative genome structure, secondary metabolite, and effector coding capacity across Cochliobolus pathogens.</title>
        <authorList>
            <person name="Condon B.J."/>
            <person name="Leng Y."/>
            <person name="Wu D."/>
            <person name="Bushley K.E."/>
            <person name="Ohm R.A."/>
            <person name="Otillar R."/>
            <person name="Martin J."/>
            <person name="Schackwitz W."/>
            <person name="Grimwood J."/>
            <person name="MohdZainudin N."/>
            <person name="Xue C."/>
            <person name="Wang R."/>
            <person name="Manning V.A."/>
            <person name="Dhillon B."/>
            <person name="Tu Z.J."/>
            <person name="Steffenson B.J."/>
            <person name="Salamov A."/>
            <person name="Sun H."/>
            <person name="Lowry S."/>
            <person name="LaButti K."/>
            <person name="Han J."/>
            <person name="Copeland A."/>
            <person name="Lindquist E."/>
            <person name="Barry K."/>
            <person name="Schmutz J."/>
            <person name="Baker S.E."/>
            <person name="Ciuffetti L.M."/>
            <person name="Grigoriev I.V."/>
            <person name="Zhong S."/>
            <person name="Turgeon B.G."/>
        </authorList>
    </citation>
    <scope>NUCLEOTIDE SEQUENCE [LARGE SCALE GENOMIC DNA]</scope>
    <source>
        <strain evidence="2">C5 / ATCC 48332 / race O</strain>
    </source>
</reference>
<dbReference type="AlphaFoldDB" id="M2VD66"/>
<proteinExistence type="predicted"/>
<keyword evidence="2" id="KW-1185">Reference proteome</keyword>
<dbReference type="HOGENOM" id="CLU_2209778_0_0_1"/>
<protein>
    <submittedName>
        <fullName evidence="1">Uncharacterized protein</fullName>
    </submittedName>
</protein>
<dbReference type="Proteomes" id="UP000016936">
    <property type="component" value="Unassembled WGS sequence"/>
</dbReference>
<sequence length="107" mass="12093">MPLPNLTTAAPPKSSRSIVFHISELYHPLFLRLPVRPLVLFHLIDRDTIKQSKSYSRSFAPLGSLRQFVITDIGCVSYLSQDSNCVWDQRHTSFPLEAGSPHDDASR</sequence>
<dbReference type="EMBL" id="KB445569">
    <property type="protein sequence ID" value="EMD97658.1"/>
    <property type="molecule type" value="Genomic_DNA"/>
</dbReference>
<gene>
    <name evidence="1" type="ORF">COCHEDRAFT_1019028</name>
</gene>
<evidence type="ECO:0000313" key="2">
    <source>
        <dbReference type="Proteomes" id="UP000016936"/>
    </source>
</evidence>
<evidence type="ECO:0000313" key="1">
    <source>
        <dbReference type="EMBL" id="EMD97658.1"/>
    </source>
</evidence>
<name>M2VD66_COCH5</name>
<accession>M2VD66</accession>
<organism evidence="1 2">
    <name type="scientific">Cochliobolus heterostrophus (strain C5 / ATCC 48332 / race O)</name>
    <name type="common">Southern corn leaf blight fungus</name>
    <name type="synonym">Bipolaris maydis</name>
    <dbReference type="NCBI Taxonomy" id="701091"/>
    <lineage>
        <taxon>Eukaryota</taxon>
        <taxon>Fungi</taxon>
        <taxon>Dikarya</taxon>
        <taxon>Ascomycota</taxon>
        <taxon>Pezizomycotina</taxon>
        <taxon>Dothideomycetes</taxon>
        <taxon>Pleosporomycetidae</taxon>
        <taxon>Pleosporales</taxon>
        <taxon>Pleosporineae</taxon>
        <taxon>Pleosporaceae</taxon>
        <taxon>Bipolaris</taxon>
    </lineage>
</organism>
<reference evidence="1 2" key="1">
    <citation type="journal article" date="2012" name="PLoS Pathog.">
        <title>Diverse lifestyles and strategies of plant pathogenesis encoded in the genomes of eighteen Dothideomycetes fungi.</title>
        <authorList>
            <person name="Ohm R.A."/>
            <person name="Feau N."/>
            <person name="Henrissat B."/>
            <person name="Schoch C.L."/>
            <person name="Horwitz B.A."/>
            <person name="Barry K.W."/>
            <person name="Condon B.J."/>
            <person name="Copeland A.C."/>
            <person name="Dhillon B."/>
            <person name="Glaser F."/>
            <person name="Hesse C.N."/>
            <person name="Kosti I."/>
            <person name="LaButti K."/>
            <person name="Lindquist E.A."/>
            <person name="Lucas S."/>
            <person name="Salamov A.A."/>
            <person name="Bradshaw R.E."/>
            <person name="Ciuffetti L."/>
            <person name="Hamelin R.C."/>
            <person name="Kema G.H.J."/>
            <person name="Lawrence C."/>
            <person name="Scott J.A."/>
            <person name="Spatafora J.W."/>
            <person name="Turgeon B.G."/>
            <person name="de Wit P.J.G.M."/>
            <person name="Zhong S."/>
            <person name="Goodwin S.B."/>
            <person name="Grigoriev I.V."/>
        </authorList>
    </citation>
    <scope>NUCLEOTIDE SEQUENCE [LARGE SCALE GENOMIC DNA]</scope>
    <source>
        <strain evidence="2">C5 / ATCC 48332 / race O</strain>
    </source>
</reference>